<reference evidence="1 2" key="1">
    <citation type="submission" date="2015-08" db="EMBL/GenBank/DDBJ databases">
        <title>Next Generation Sequencing and Analysis of the Genome of Puccinia sorghi L Schw, the Causal Agent of Maize Common Rust.</title>
        <authorList>
            <person name="Rochi L."/>
            <person name="Burguener G."/>
            <person name="Darino M."/>
            <person name="Turjanski A."/>
            <person name="Kreff E."/>
            <person name="Dieguez M.J."/>
            <person name="Sacco F."/>
        </authorList>
    </citation>
    <scope>NUCLEOTIDE SEQUENCE [LARGE SCALE GENOMIC DNA]</scope>
    <source>
        <strain evidence="1 2">RO10H11247</strain>
    </source>
</reference>
<organism evidence="1 2">
    <name type="scientific">Puccinia sorghi</name>
    <dbReference type="NCBI Taxonomy" id="27349"/>
    <lineage>
        <taxon>Eukaryota</taxon>
        <taxon>Fungi</taxon>
        <taxon>Dikarya</taxon>
        <taxon>Basidiomycota</taxon>
        <taxon>Pucciniomycotina</taxon>
        <taxon>Pucciniomycetes</taxon>
        <taxon>Pucciniales</taxon>
        <taxon>Pucciniaceae</taxon>
        <taxon>Puccinia</taxon>
    </lineage>
</organism>
<sequence length="178" mass="20106">MATNLLKLRLPKLITKLLCCQIQCLEDGGRFHEETTKFLRKAGLVVTIIKPTITHQSTWRICHPRCIVVNMYNESISDVNKAQTASTDQNGPFVPNKAISVGKEVCQPNSSDVKPLMSLNGKIYGFMEKVNLLSVLHGATCYMIQLQGTPHHLIELVHNHWLVKEVFTMLTLKSMKTY</sequence>
<gene>
    <name evidence="1" type="ORF">VP01_826g3</name>
</gene>
<accession>A0A0L6U9T7</accession>
<name>A0A0L6U9T7_9BASI</name>
<evidence type="ECO:0000313" key="2">
    <source>
        <dbReference type="Proteomes" id="UP000037035"/>
    </source>
</evidence>
<dbReference type="AlphaFoldDB" id="A0A0L6U9T7"/>
<keyword evidence="2" id="KW-1185">Reference proteome</keyword>
<dbReference type="VEuPathDB" id="FungiDB:VP01_826g3"/>
<comment type="caution">
    <text evidence="1">The sequence shown here is derived from an EMBL/GenBank/DDBJ whole genome shotgun (WGS) entry which is preliminary data.</text>
</comment>
<evidence type="ECO:0000313" key="1">
    <source>
        <dbReference type="EMBL" id="KNZ45313.1"/>
    </source>
</evidence>
<protein>
    <submittedName>
        <fullName evidence="1">Uncharacterized protein</fullName>
    </submittedName>
</protein>
<proteinExistence type="predicted"/>
<dbReference type="Proteomes" id="UP000037035">
    <property type="component" value="Unassembled WGS sequence"/>
</dbReference>
<dbReference type="EMBL" id="LAVV01013793">
    <property type="protein sequence ID" value="KNZ45313.1"/>
    <property type="molecule type" value="Genomic_DNA"/>
</dbReference>